<dbReference type="Gene3D" id="3.90.228.10">
    <property type="match status" value="1"/>
</dbReference>
<name>A0ABN9X9B9_9DINO</name>
<gene>
    <name evidence="2" type="ORF">PCOR1329_LOCUS74663</name>
</gene>
<dbReference type="Proteomes" id="UP001189429">
    <property type="component" value="Unassembled WGS sequence"/>
</dbReference>
<evidence type="ECO:0000313" key="2">
    <source>
        <dbReference type="EMBL" id="CAK0896091.1"/>
    </source>
</evidence>
<sequence>MADGALDLDGEDAVMDGRGWAMRRGHCKRLRADKGRESQRGRAAFARSVNRRSRGNKSADVASDRRRDRRAVLAALRAEAVGEQLAGEDGPSWLERAREERATASCADSLCGGHGDEADGASSAAWSAASGWELVEALQPRLGRSASAPATPCEVGAAEAEHHCALVPLCAGRLAALAGAWAAESRGRPRCWRWLLAVELAERTAAAAGAAVARPAAAPLRRRRQRPREERRVATPFDRLRQEFLHQHGPALRSKLGSCFGLGPENVQLAPAPVGSDPVNRFLDAKKRMTSCNMLPVYHGTDPTNFESIFKRGLLIPGKGNDLRVVNGSAHGLGIYTGMLEHPWLSMSYSKERRLLVCACLDGGASPPLKRGSGALVIFNADLVIPMFVACDPRVIPDPFSGTRRDAPIQPP</sequence>
<evidence type="ECO:0000313" key="3">
    <source>
        <dbReference type="Proteomes" id="UP001189429"/>
    </source>
</evidence>
<protein>
    <recommendedName>
        <fullName evidence="4">PARP catalytic domain-containing protein</fullName>
    </recommendedName>
</protein>
<evidence type="ECO:0008006" key="4">
    <source>
        <dbReference type="Google" id="ProtNLM"/>
    </source>
</evidence>
<proteinExistence type="predicted"/>
<keyword evidence="3" id="KW-1185">Reference proteome</keyword>
<dbReference type="EMBL" id="CAUYUJ010020141">
    <property type="protein sequence ID" value="CAK0896091.1"/>
    <property type="molecule type" value="Genomic_DNA"/>
</dbReference>
<reference evidence="2" key="1">
    <citation type="submission" date="2023-10" db="EMBL/GenBank/DDBJ databases">
        <authorList>
            <person name="Chen Y."/>
            <person name="Shah S."/>
            <person name="Dougan E. K."/>
            <person name="Thang M."/>
            <person name="Chan C."/>
        </authorList>
    </citation>
    <scope>NUCLEOTIDE SEQUENCE [LARGE SCALE GENOMIC DNA]</scope>
</reference>
<evidence type="ECO:0000256" key="1">
    <source>
        <dbReference type="SAM" id="MobiDB-lite"/>
    </source>
</evidence>
<organism evidence="2 3">
    <name type="scientific">Prorocentrum cordatum</name>
    <dbReference type="NCBI Taxonomy" id="2364126"/>
    <lineage>
        <taxon>Eukaryota</taxon>
        <taxon>Sar</taxon>
        <taxon>Alveolata</taxon>
        <taxon>Dinophyceae</taxon>
        <taxon>Prorocentrales</taxon>
        <taxon>Prorocentraceae</taxon>
        <taxon>Prorocentrum</taxon>
    </lineage>
</organism>
<feature type="non-terminal residue" evidence="2">
    <location>
        <position position="412"/>
    </location>
</feature>
<accession>A0ABN9X9B9</accession>
<dbReference type="SUPFAM" id="SSF56399">
    <property type="entry name" value="ADP-ribosylation"/>
    <property type="match status" value="1"/>
</dbReference>
<comment type="caution">
    <text evidence="2">The sequence shown here is derived from an EMBL/GenBank/DDBJ whole genome shotgun (WGS) entry which is preliminary data.</text>
</comment>
<feature type="region of interest" description="Disordered" evidence="1">
    <location>
        <begin position="32"/>
        <end position="65"/>
    </location>
</feature>